<dbReference type="EMBL" id="MDYL01000039">
    <property type="protein sequence ID" value="OQD67360.1"/>
    <property type="molecule type" value="Genomic_DNA"/>
</dbReference>
<sequence length="273" mass="31547">MMHEVKGPYIVGNVIKVHLKRPNDGLEATTDAKIIKVFEPFTLSSVVLIRITCPTFGLEGDMILELFDRRFVMQLREDQGIRPWTSNAEMEYHQFILDGGASKFVAQLNGGGETPEGNIWSTAMDETYLHDHMLDLYKTEVEVDLLLYIEGFPLTDIADYAPRESWQTICEDAIRIINLIGDLGILNENVKTRSFIAHEDMNAENGFKVTMTDFALCKFRREYEDDYDWDTWKAMQDEEGAVGYVMQRRLQGGSVYHRSDRYEKLDIKFKMDD</sequence>
<evidence type="ECO:0000313" key="1">
    <source>
        <dbReference type="EMBL" id="OQD67360.1"/>
    </source>
</evidence>
<name>A0A1V6NRS9_PENDC</name>
<comment type="caution">
    <text evidence="1">The sequence shown here is derived from an EMBL/GenBank/DDBJ whole genome shotgun (WGS) entry which is preliminary data.</text>
</comment>
<evidence type="ECO:0008006" key="3">
    <source>
        <dbReference type="Google" id="ProtNLM"/>
    </source>
</evidence>
<gene>
    <name evidence="1" type="ORF">PENDEC_c039G02274</name>
</gene>
<dbReference type="AlphaFoldDB" id="A0A1V6NRS9"/>
<dbReference type="Proteomes" id="UP000191522">
    <property type="component" value="Unassembled WGS sequence"/>
</dbReference>
<keyword evidence="2" id="KW-1185">Reference proteome</keyword>
<dbReference type="OrthoDB" id="4332385at2759"/>
<protein>
    <recommendedName>
        <fullName evidence="3">Protein kinase domain-containing protein</fullName>
    </recommendedName>
</protein>
<evidence type="ECO:0000313" key="2">
    <source>
        <dbReference type="Proteomes" id="UP000191522"/>
    </source>
</evidence>
<proteinExistence type="predicted"/>
<organism evidence="1 2">
    <name type="scientific">Penicillium decumbens</name>
    <dbReference type="NCBI Taxonomy" id="69771"/>
    <lineage>
        <taxon>Eukaryota</taxon>
        <taxon>Fungi</taxon>
        <taxon>Dikarya</taxon>
        <taxon>Ascomycota</taxon>
        <taxon>Pezizomycotina</taxon>
        <taxon>Eurotiomycetes</taxon>
        <taxon>Eurotiomycetidae</taxon>
        <taxon>Eurotiales</taxon>
        <taxon>Aspergillaceae</taxon>
        <taxon>Penicillium</taxon>
    </lineage>
</organism>
<dbReference type="OMA" id="CKFRQDY"/>
<accession>A0A1V6NRS9</accession>
<reference evidence="2" key="1">
    <citation type="journal article" date="2017" name="Nat. Microbiol.">
        <title>Global analysis of biosynthetic gene clusters reveals vast potential of secondary metabolite production in Penicillium species.</title>
        <authorList>
            <person name="Nielsen J.C."/>
            <person name="Grijseels S."/>
            <person name="Prigent S."/>
            <person name="Ji B."/>
            <person name="Dainat J."/>
            <person name="Nielsen K.F."/>
            <person name="Frisvad J.C."/>
            <person name="Workman M."/>
            <person name="Nielsen J."/>
        </authorList>
    </citation>
    <scope>NUCLEOTIDE SEQUENCE [LARGE SCALE GENOMIC DNA]</scope>
    <source>
        <strain evidence="2">IBT 11843</strain>
    </source>
</reference>
<dbReference type="STRING" id="69771.A0A1V6NRS9"/>